<name>A0A160IKX6_9BACL</name>
<dbReference type="AlphaFoldDB" id="A0A160IKX6"/>
<dbReference type="Gene3D" id="3.40.50.150">
    <property type="entry name" value="Vaccinia Virus protein VP39"/>
    <property type="match status" value="1"/>
</dbReference>
<keyword evidence="2" id="KW-0830">Ubiquinone</keyword>
<dbReference type="GO" id="GO:0032259">
    <property type="term" value="P:methylation"/>
    <property type="evidence" value="ECO:0007669"/>
    <property type="project" value="UniProtKB-KW"/>
</dbReference>
<dbReference type="GO" id="GO:0008757">
    <property type="term" value="F:S-adenosylmethionine-dependent methyltransferase activity"/>
    <property type="evidence" value="ECO:0007669"/>
    <property type="project" value="InterPro"/>
</dbReference>
<dbReference type="KEGG" id="fpn:ABE65_008325"/>
<dbReference type="Pfam" id="PF08241">
    <property type="entry name" value="Methyltransf_11"/>
    <property type="match status" value="1"/>
</dbReference>
<dbReference type="InterPro" id="IPR029063">
    <property type="entry name" value="SAM-dependent_MTases_sf"/>
</dbReference>
<feature type="domain" description="Methyltransferase type 11" evidence="1">
    <location>
        <begin position="45"/>
        <end position="141"/>
    </location>
</feature>
<evidence type="ECO:0000313" key="3">
    <source>
        <dbReference type="Proteomes" id="UP000076623"/>
    </source>
</evidence>
<keyword evidence="2" id="KW-0489">Methyltransferase</keyword>
<dbReference type="PANTHER" id="PTHR43591">
    <property type="entry name" value="METHYLTRANSFERASE"/>
    <property type="match status" value="1"/>
</dbReference>
<protein>
    <submittedName>
        <fullName evidence="2">Ubiquinone biosynthesis methyltransferase UbiE</fullName>
    </submittedName>
</protein>
<keyword evidence="2" id="KW-0808">Transferase</keyword>
<sequence length="222" mass="24943">MRKMNGEEFDELVSFFDSMARTTWLKKVHDRLKEVTGSWIEKDVLDVGCGTGRLLLRGAEEANRLVGVDLSSEMVKASIQQFFYHELSGKSEFIVADAENLPFGDQSFHLALSTCVMFLLPGPAKGISEVHRVLKDDGQIVMLNPSGKMSQENAVSYAKEHDISGFERTALLKWSNVSTRRHRYSTDEMTELLHNLKFTEVQHHEVLGGLAIISKAKKAQNS</sequence>
<dbReference type="EMBL" id="CP015378">
    <property type="protein sequence ID" value="ANC76803.1"/>
    <property type="molecule type" value="Genomic_DNA"/>
</dbReference>
<gene>
    <name evidence="2" type="ORF">ABE65_008325</name>
</gene>
<dbReference type="InterPro" id="IPR013216">
    <property type="entry name" value="Methyltransf_11"/>
</dbReference>
<reference evidence="2 3" key="1">
    <citation type="submission" date="2016-04" db="EMBL/GenBank/DDBJ databases">
        <title>Complete genome sequence of Fictibacillus phosphorivorans G25-29, a strain toxic to nematodes.</title>
        <authorList>
            <person name="Zheng Z."/>
        </authorList>
    </citation>
    <scope>NUCLEOTIDE SEQUENCE [LARGE SCALE GENOMIC DNA]</scope>
    <source>
        <strain evidence="2 3">G25-29</strain>
    </source>
</reference>
<dbReference type="CDD" id="cd02440">
    <property type="entry name" value="AdoMet_MTases"/>
    <property type="match status" value="1"/>
</dbReference>
<keyword evidence="3" id="KW-1185">Reference proteome</keyword>
<proteinExistence type="predicted"/>
<organism evidence="2 3">
    <name type="scientific">Fictibacillus phosphorivorans</name>
    <dbReference type="NCBI Taxonomy" id="1221500"/>
    <lineage>
        <taxon>Bacteria</taxon>
        <taxon>Bacillati</taxon>
        <taxon>Bacillota</taxon>
        <taxon>Bacilli</taxon>
        <taxon>Bacillales</taxon>
        <taxon>Fictibacillaceae</taxon>
        <taxon>Fictibacillus</taxon>
    </lineage>
</organism>
<dbReference type="Proteomes" id="UP000076623">
    <property type="component" value="Chromosome"/>
</dbReference>
<evidence type="ECO:0000259" key="1">
    <source>
        <dbReference type="Pfam" id="PF08241"/>
    </source>
</evidence>
<dbReference type="SUPFAM" id="SSF53335">
    <property type="entry name" value="S-adenosyl-L-methionine-dependent methyltransferases"/>
    <property type="match status" value="1"/>
</dbReference>
<dbReference type="STRING" id="1221500.ABE65_008325"/>
<accession>A0A160IKX6</accession>
<evidence type="ECO:0000313" key="2">
    <source>
        <dbReference type="EMBL" id="ANC76803.1"/>
    </source>
</evidence>